<dbReference type="AlphaFoldDB" id="A0A1X9YUE9"/>
<gene>
    <name evidence="6" type="ORF">CA264_14015</name>
</gene>
<organism evidence="6 7">
    <name type="scientific">Pontibacter actiniarum</name>
    <dbReference type="NCBI Taxonomy" id="323450"/>
    <lineage>
        <taxon>Bacteria</taxon>
        <taxon>Pseudomonadati</taxon>
        <taxon>Bacteroidota</taxon>
        <taxon>Cytophagia</taxon>
        <taxon>Cytophagales</taxon>
        <taxon>Hymenobacteraceae</taxon>
        <taxon>Pontibacter</taxon>
    </lineage>
</organism>
<proteinExistence type="inferred from homology"/>
<reference evidence="7" key="1">
    <citation type="submission" date="2017-05" db="EMBL/GenBank/DDBJ databases">
        <authorList>
            <person name="Ray J."/>
            <person name="Price M."/>
            <person name="Deutschbauer A."/>
        </authorList>
    </citation>
    <scope>NUCLEOTIDE SEQUENCE [LARGE SCALE GENOMIC DNA]</scope>
    <source>
        <strain evidence="7">DSM 19842</strain>
    </source>
</reference>
<dbReference type="InterPro" id="IPR000887">
    <property type="entry name" value="Aldlse_KDPG_KHG"/>
</dbReference>
<comment type="pathway">
    <text evidence="1">Carbohydrate acid metabolism.</text>
</comment>
<protein>
    <submittedName>
        <fullName evidence="6">Bifunctional 4-hydroxy-2-oxoglutarate aldolase/2-dehydro-3-deoxy-phosphogluconate aldolase</fullName>
    </submittedName>
</protein>
<dbReference type="Proteomes" id="UP000266292">
    <property type="component" value="Chromosome"/>
</dbReference>
<comment type="similarity">
    <text evidence="2">Belongs to the KHG/KDPG aldolase family.</text>
</comment>
<evidence type="ECO:0000313" key="7">
    <source>
        <dbReference type="Proteomes" id="UP000266292"/>
    </source>
</evidence>
<dbReference type="CDD" id="cd00452">
    <property type="entry name" value="KDPG_aldolase"/>
    <property type="match status" value="1"/>
</dbReference>
<evidence type="ECO:0000256" key="5">
    <source>
        <dbReference type="ARBA" id="ARBA00023277"/>
    </source>
</evidence>
<evidence type="ECO:0000256" key="4">
    <source>
        <dbReference type="ARBA" id="ARBA00023239"/>
    </source>
</evidence>
<dbReference type="PANTHER" id="PTHR30246:SF1">
    <property type="entry name" value="2-DEHYDRO-3-DEOXY-6-PHOSPHOGALACTONATE ALDOLASE-RELATED"/>
    <property type="match status" value="1"/>
</dbReference>
<dbReference type="RefSeq" id="WP_025608029.1">
    <property type="nucleotide sequence ID" value="NZ_CP021235.1"/>
</dbReference>
<name>A0A1X9YUE9_9BACT</name>
<dbReference type="STRING" id="709015.GCA_000472485_02844"/>
<keyword evidence="5" id="KW-0119">Carbohydrate metabolism</keyword>
<dbReference type="Gene3D" id="3.20.20.70">
    <property type="entry name" value="Aldolase class I"/>
    <property type="match status" value="1"/>
</dbReference>
<dbReference type="PANTHER" id="PTHR30246">
    <property type="entry name" value="2-KETO-3-DEOXY-6-PHOSPHOGLUCONATE ALDOLASE"/>
    <property type="match status" value="1"/>
</dbReference>
<evidence type="ECO:0000256" key="1">
    <source>
        <dbReference type="ARBA" id="ARBA00004761"/>
    </source>
</evidence>
<evidence type="ECO:0000256" key="3">
    <source>
        <dbReference type="ARBA" id="ARBA00011233"/>
    </source>
</evidence>
<dbReference type="EMBL" id="CP021235">
    <property type="protein sequence ID" value="ARS36461.1"/>
    <property type="molecule type" value="Genomic_DNA"/>
</dbReference>
<dbReference type="OrthoDB" id="9802667at2"/>
<keyword evidence="4" id="KW-0456">Lyase</keyword>
<evidence type="ECO:0000256" key="2">
    <source>
        <dbReference type="ARBA" id="ARBA00006906"/>
    </source>
</evidence>
<accession>A0A1X9YUE9</accession>
<keyword evidence="7" id="KW-1185">Reference proteome</keyword>
<comment type="subunit">
    <text evidence="3">Homotrimer.</text>
</comment>
<dbReference type="SUPFAM" id="SSF51569">
    <property type="entry name" value="Aldolase"/>
    <property type="match status" value="1"/>
</dbReference>
<dbReference type="Pfam" id="PF01081">
    <property type="entry name" value="Aldolase"/>
    <property type="match status" value="1"/>
</dbReference>
<evidence type="ECO:0000313" key="6">
    <source>
        <dbReference type="EMBL" id="ARS36461.1"/>
    </source>
</evidence>
<dbReference type="InterPro" id="IPR013785">
    <property type="entry name" value="Aldolase_TIM"/>
</dbReference>
<sequence>MATDTRQALQQILATPTIPVYYNSNPEECKAVLSACYEGGIRVFEFTDRGAAALDNFKVLKELAQARYPDLKLGIGTIKDSARAEAYIAAGADFIVCPIMDAAVAQTVQRHELLWIPGCMTPTEIAQAEKAGAQLVKLFPGSVLGVEFLKAIKALFPDLLFMPTGGVAPTAESIHEWFSAGVKAVGLGSKLFEPDTTSGSGHAWLSARCRQLLEWAQNNKGGS</sequence>
<dbReference type="KEGG" id="pact:CA264_14015"/>
<dbReference type="GO" id="GO:0016829">
    <property type="term" value="F:lyase activity"/>
    <property type="evidence" value="ECO:0007669"/>
    <property type="project" value="UniProtKB-KW"/>
</dbReference>